<dbReference type="EMBL" id="JACSQY010000002">
    <property type="protein sequence ID" value="MBD7907734.1"/>
    <property type="molecule type" value="Genomic_DNA"/>
</dbReference>
<evidence type="ECO:0000259" key="2">
    <source>
        <dbReference type="Pfam" id="PF12695"/>
    </source>
</evidence>
<name>A0ABR8PI32_9BACL</name>
<dbReference type="SUPFAM" id="SSF53474">
    <property type="entry name" value="alpha/beta-Hydrolases"/>
    <property type="match status" value="1"/>
</dbReference>
<comment type="caution">
    <text evidence="3">The sequence shown here is derived from an EMBL/GenBank/DDBJ whole genome shotgun (WGS) entry which is preliminary data.</text>
</comment>
<keyword evidence="1" id="KW-0472">Membrane</keyword>
<evidence type="ECO:0000313" key="3">
    <source>
        <dbReference type="EMBL" id="MBD7907734.1"/>
    </source>
</evidence>
<keyword evidence="1" id="KW-0812">Transmembrane</keyword>
<dbReference type="Pfam" id="PF12695">
    <property type="entry name" value="Abhydrolase_5"/>
    <property type="match status" value="1"/>
</dbReference>
<dbReference type="RefSeq" id="WP_191688856.1">
    <property type="nucleotide sequence ID" value="NZ_JACSQY010000002.1"/>
</dbReference>
<reference evidence="3 4" key="1">
    <citation type="submission" date="2020-08" db="EMBL/GenBank/DDBJ databases">
        <title>A Genomic Blueprint of the Chicken Gut Microbiome.</title>
        <authorList>
            <person name="Gilroy R."/>
            <person name="Ravi A."/>
            <person name="Getino M."/>
            <person name="Pursley I."/>
            <person name="Horton D.L."/>
            <person name="Alikhan N.-F."/>
            <person name="Baker D."/>
            <person name="Gharbi K."/>
            <person name="Hall N."/>
            <person name="Watson M."/>
            <person name="Adriaenssens E.M."/>
            <person name="Foster-Nyarko E."/>
            <person name="Jarju S."/>
            <person name="Secka A."/>
            <person name="Antonio M."/>
            <person name="Oren A."/>
            <person name="Chaudhuri R."/>
            <person name="La Ragione R.M."/>
            <person name="Hildebrand F."/>
            <person name="Pallen M.J."/>
        </authorList>
    </citation>
    <scope>NUCLEOTIDE SEQUENCE [LARGE SCALE GENOMIC DNA]</scope>
    <source>
        <strain evidence="3 4">Sa3CUA8</strain>
    </source>
</reference>
<keyword evidence="3" id="KW-0378">Hydrolase</keyword>
<dbReference type="InterPro" id="IPR029059">
    <property type="entry name" value="AB_hydrolase_5"/>
</dbReference>
<gene>
    <name evidence="3" type="ORF">H9659_05210</name>
</gene>
<organism evidence="3 4">
    <name type="scientific">Sporosarcina gallistercoris</name>
    <dbReference type="NCBI Taxonomy" id="2762245"/>
    <lineage>
        <taxon>Bacteria</taxon>
        <taxon>Bacillati</taxon>
        <taxon>Bacillota</taxon>
        <taxon>Bacilli</taxon>
        <taxon>Bacillales</taxon>
        <taxon>Caryophanaceae</taxon>
        <taxon>Sporosarcina</taxon>
    </lineage>
</organism>
<dbReference type="InterPro" id="IPR029058">
    <property type="entry name" value="AB_hydrolase_fold"/>
</dbReference>
<feature type="domain" description="Alpha/beta hydrolase fold-5" evidence="2">
    <location>
        <begin position="71"/>
        <end position="233"/>
    </location>
</feature>
<dbReference type="GO" id="GO:0016787">
    <property type="term" value="F:hydrolase activity"/>
    <property type="evidence" value="ECO:0007669"/>
    <property type="project" value="UniProtKB-KW"/>
</dbReference>
<keyword evidence="4" id="KW-1185">Reference proteome</keyword>
<dbReference type="Gene3D" id="3.40.50.1820">
    <property type="entry name" value="alpha/beta hydrolase"/>
    <property type="match status" value="1"/>
</dbReference>
<evidence type="ECO:0000313" key="4">
    <source>
        <dbReference type="Proteomes" id="UP000659496"/>
    </source>
</evidence>
<keyword evidence="1" id="KW-1133">Transmembrane helix</keyword>
<protein>
    <submittedName>
        <fullName evidence="3">Alpha/beta hydrolase</fullName>
    </submittedName>
</protein>
<evidence type="ECO:0000256" key="1">
    <source>
        <dbReference type="SAM" id="Phobius"/>
    </source>
</evidence>
<proteinExistence type="predicted"/>
<feature type="transmembrane region" description="Helical" evidence="1">
    <location>
        <begin position="12"/>
        <end position="34"/>
    </location>
</feature>
<sequence length="249" mass="26959">MREKKSWPVKILIGIAALLLIAVAGFFIFVSTSYEAIPSAKKSLQSDDQLIVKEEGNILFEPVSEARDIGFIFYPGAKVEAPAYAKMAKEIAAKGYPVLLADLPFNLAILSPDRADEIISDHPEIKRWVIGGHSLGGVMAADYALEHEEIEGLVLLASYPQSKTDLSDSSLKVLSLWGSNDKVADLEKVKGAKSMMPSDAEFIGIEGGNHGGFGEYGHQKGDGETSLSGDQQIQDTVKYVVEFLGKLNE</sequence>
<dbReference type="Proteomes" id="UP000659496">
    <property type="component" value="Unassembled WGS sequence"/>
</dbReference>
<accession>A0ABR8PI32</accession>